<feature type="region of interest" description="Disordered" evidence="1">
    <location>
        <begin position="332"/>
        <end position="431"/>
    </location>
</feature>
<feature type="compositionally biased region" description="Basic and acidic residues" evidence="1">
    <location>
        <begin position="360"/>
        <end position="380"/>
    </location>
</feature>
<dbReference type="OrthoDB" id="10386242at2759"/>
<dbReference type="Proteomes" id="UP000541610">
    <property type="component" value="Unassembled WGS sequence"/>
</dbReference>
<proteinExistence type="predicted"/>
<evidence type="ECO:0000256" key="2">
    <source>
        <dbReference type="SAM" id="SignalP"/>
    </source>
</evidence>
<protein>
    <submittedName>
        <fullName evidence="3">Uncharacterized protein</fullName>
    </submittedName>
</protein>
<feature type="signal peptide" evidence="2">
    <location>
        <begin position="1"/>
        <end position="18"/>
    </location>
</feature>
<keyword evidence="2" id="KW-0732">Signal</keyword>
<dbReference type="EMBL" id="JABANP010000031">
    <property type="protein sequence ID" value="KAF4694546.1"/>
    <property type="molecule type" value="Genomic_DNA"/>
</dbReference>
<sequence>MLPLYPLLLLLLVSRSEGLSSVDEDRQSSFRDTSDITTLVNTYGTMTCVVTPKGATLDDHEKIVLRFNEYQKSLKTESLQCYGKIRYELQEKEDFRRIMPDGSKYSITDFLDDFQAVNAESCEDAVKQLATYFRRAFTYDTLSSYQTLQYHLCVRYGGRELKAWVKVSPVLPPPVSFPVSGGLSSERRSHELFDVLVCRDLDGVVHARNRSEGKEWDMAQDPLAELSVLMPPLTDDRCRIAASFIFNGLGVMEKSNDDTPPFDLLQKEMCDLFHRDSRSVEKTDIPNVATPDTRNLHNLRTGGTILPVKKPDDAVDYRGGYKVRVKASIHKGEEKSTDAPEATKEVDEEKARITQAEAATSRREDEPTRGPEASDRRGEDVVDAPGPSEESEHVLDATAQSKTSEGSVVEGTGQTSKTSRQSKRWKSIRRIFKVLKPGKKSSYSVTATSSQ</sequence>
<feature type="compositionally biased region" description="Polar residues" evidence="1">
    <location>
        <begin position="398"/>
        <end position="419"/>
    </location>
</feature>
<accession>A0A7J6PFL2</accession>
<feature type="compositionally biased region" description="Basic and acidic residues" evidence="1">
    <location>
        <begin position="332"/>
        <end position="352"/>
    </location>
</feature>
<evidence type="ECO:0000313" key="3">
    <source>
        <dbReference type="EMBL" id="KAF4694546.1"/>
    </source>
</evidence>
<feature type="compositionally biased region" description="Basic residues" evidence="1">
    <location>
        <begin position="420"/>
        <end position="431"/>
    </location>
</feature>
<feature type="chain" id="PRO_5029650354" evidence="2">
    <location>
        <begin position="19"/>
        <end position="451"/>
    </location>
</feature>
<gene>
    <name evidence="3" type="ORF">FOZ60_007781</name>
</gene>
<organism evidence="3 4">
    <name type="scientific">Perkinsus olseni</name>
    <name type="common">Perkinsus atlanticus</name>
    <dbReference type="NCBI Taxonomy" id="32597"/>
    <lineage>
        <taxon>Eukaryota</taxon>
        <taxon>Sar</taxon>
        <taxon>Alveolata</taxon>
        <taxon>Perkinsozoa</taxon>
        <taxon>Perkinsea</taxon>
        <taxon>Perkinsida</taxon>
        <taxon>Perkinsidae</taxon>
        <taxon>Perkinsus</taxon>
    </lineage>
</organism>
<evidence type="ECO:0000256" key="1">
    <source>
        <dbReference type="SAM" id="MobiDB-lite"/>
    </source>
</evidence>
<dbReference type="AlphaFoldDB" id="A0A7J6PFL2"/>
<reference evidence="3 4" key="1">
    <citation type="submission" date="2020-04" db="EMBL/GenBank/DDBJ databases">
        <title>Perkinsus olseni comparative genomics.</title>
        <authorList>
            <person name="Bogema D.R."/>
        </authorList>
    </citation>
    <scope>NUCLEOTIDE SEQUENCE [LARGE SCALE GENOMIC DNA]</scope>
    <source>
        <strain evidence="3">00978-12</strain>
    </source>
</reference>
<name>A0A7J6PFL2_PEROL</name>
<comment type="caution">
    <text evidence="3">The sequence shown here is derived from an EMBL/GenBank/DDBJ whole genome shotgun (WGS) entry which is preliminary data.</text>
</comment>
<evidence type="ECO:0000313" key="4">
    <source>
        <dbReference type="Proteomes" id="UP000541610"/>
    </source>
</evidence>